<dbReference type="RefSeq" id="XP_012337237.1">
    <property type="nucleotide sequence ID" value="XM_012481814.1"/>
</dbReference>
<dbReference type="Pfam" id="PF14733">
    <property type="entry name" value="ACDC"/>
    <property type="match status" value="1"/>
</dbReference>
<feature type="domain" description="AP2/ERF" evidence="7">
    <location>
        <begin position="52"/>
        <end position="103"/>
    </location>
</feature>
<keyword evidence="4" id="KW-0804">Transcription</keyword>
<dbReference type="Proteomes" id="UP000054561">
    <property type="component" value="Unassembled WGS sequence"/>
</dbReference>
<evidence type="ECO:0000256" key="4">
    <source>
        <dbReference type="ARBA" id="ARBA00023163"/>
    </source>
</evidence>
<reference evidence="9 10" key="1">
    <citation type="submission" date="2014-03" db="EMBL/GenBank/DDBJ databases">
        <title>The Genome Sequence of Plasmodium fragile nilgiri.</title>
        <authorList>
            <consortium name="The Broad Institute Genomics Platform"/>
            <consortium name="The Broad Institute Genome Sequencing Center for Infectious Disease"/>
            <person name="Neafsey D."/>
            <person name="Duraisingh M."/>
            <person name="Young S.K."/>
            <person name="Zeng Q."/>
            <person name="Gargeya S."/>
            <person name="Abouelleil A."/>
            <person name="Alvarado L."/>
            <person name="Chapman S.B."/>
            <person name="Gainer-Dewar J."/>
            <person name="Goldberg J."/>
            <person name="Griggs A."/>
            <person name="Gujja S."/>
            <person name="Hansen M."/>
            <person name="Howarth C."/>
            <person name="Imamovic A."/>
            <person name="Larimer J."/>
            <person name="Pearson M."/>
            <person name="Poon T.W."/>
            <person name="Priest M."/>
            <person name="Roberts A."/>
            <person name="Saif S."/>
            <person name="Shea T."/>
            <person name="Sykes S."/>
            <person name="Wortman J."/>
            <person name="Nusbaum C."/>
            <person name="Birren B."/>
        </authorList>
    </citation>
    <scope>NUCLEOTIDE SEQUENCE [LARGE SCALE GENOMIC DNA]</scope>
    <source>
        <strain evidence="10">nilgiri</strain>
    </source>
</reference>
<feature type="compositionally biased region" description="Basic and acidic residues" evidence="6">
    <location>
        <begin position="595"/>
        <end position="604"/>
    </location>
</feature>
<evidence type="ECO:0000256" key="6">
    <source>
        <dbReference type="SAM" id="MobiDB-lite"/>
    </source>
</evidence>
<dbReference type="InterPro" id="IPR001471">
    <property type="entry name" value="AP2/ERF_dom"/>
</dbReference>
<evidence type="ECO:0000256" key="2">
    <source>
        <dbReference type="ARBA" id="ARBA00023015"/>
    </source>
</evidence>
<keyword evidence="3" id="KW-0238">DNA-binding</keyword>
<sequence length="732" mass="82650">MSTNLGNSDELLKELDLENYVTFVKRCFKNGIKKEEEDICAQDLRNLAKCLPRVSGVWYDLHKNSWEARWAEGTKSARKYYSVQKFGFHEARKLAIKTIKTKEINYIYNSINEDFNKPLKWNLNSEFLEMNHDPIINLKRKYRSPSGKVKEKKIKKDPNNGKGVSRKNKSAVQTRGLKRGQHAHYISSPICNAATKSGPYKSEQQNDNWGERREGGKMLNQQLVLNGLHTHTITNDDGEEQSETSYMFDGSSSKLRYDQGMEDYSNHNILQGSLCSITCLKQKETYTKTEMALSREGNKSTHLVHNDECNGTCFSEEDSLSKEHLYTMNEKGKSSSSSVDSLNGHINGADNYPVPPIPTSSDNYKMDHNNESKQGGDKTHKVGKNILGKKITNCNKDMNGKDKTNSVKFQGSKILSYMRQHKKTKNKNTLYVKQSGLLKMNLKQAPNKILSVGGEQGSGWNRKNFKKKSVVNEKRECIKNGGAIFLKKIKSCNHAEGNKCKNCDFSKRQLRGLCEKNDSLFISSVLPNGGETSNGEESSNGGETFNGEESPNVDFTDQLGTGMPSPTHGETDAQNDDEGGDHASKHLGPLKKDKKKEQVQKEDAQNECTPSGEKGKEMKCCVEINLKEVIHSDTLNIFKNAINLLLNDLKCKCVPHLDKQFLNILEIIDNHISYVNSMISEHILITYVHLFDICVSNNILPSQMDQNVQKVFCNALIAFHILLFNFLRDKRG</sequence>
<dbReference type="GO" id="GO:0005634">
    <property type="term" value="C:nucleus"/>
    <property type="evidence" value="ECO:0007669"/>
    <property type="project" value="UniProtKB-SubCell"/>
</dbReference>
<dbReference type="OrthoDB" id="364262at2759"/>
<accession>A0A0D9QGS2</accession>
<evidence type="ECO:0000259" key="8">
    <source>
        <dbReference type="Pfam" id="PF14733"/>
    </source>
</evidence>
<dbReference type="GO" id="GO:0003677">
    <property type="term" value="F:DNA binding"/>
    <property type="evidence" value="ECO:0007669"/>
    <property type="project" value="UniProtKB-KW"/>
</dbReference>
<feature type="domain" description="AP2-coincident C-terminal" evidence="8">
    <location>
        <begin position="631"/>
        <end position="716"/>
    </location>
</feature>
<evidence type="ECO:0000259" key="7">
    <source>
        <dbReference type="Pfam" id="PF00847"/>
    </source>
</evidence>
<keyword evidence="10" id="KW-1185">Reference proteome</keyword>
<dbReference type="InterPro" id="IPR028078">
    <property type="entry name" value="ACDC"/>
</dbReference>
<name>A0A0D9QGS2_PLAFR</name>
<protein>
    <recommendedName>
        <fullName evidence="11">AP2/ERF domain-containing protein</fullName>
    </recommendedName>
</protein>
<dbReference type="Gene3D" id="1.20.5.2050">
    <property type="match status" value="1"/>
</dbReference>
<dbReference type="GO" id="GO:0003700">
    <property type="term" value="F:DNA-binding transcription factor activity"/>
    <property type="evidence" value="ECO:0007669"/>
    <property type="project" value="InterPro"/>
</dbReference>
<feature type="region of interest" description="Disordered" evidence="6">
    <location>
        <begin position="143"/>
        <end position="181"/>
    </location>
</feature>
<dbReference type="VEuPathDB" id="PlasmoDB:AK88_04204"/>
<dbReference type="OMA" id="FNKPLKW"/>
<organism evidence="9 10">
    <name type="scientific">Plasmodium fragile</name>
    <dbReference type="NCBI Taxonomy" id="5857"/>
    <lineage>
        <taxon>Eukaryota</taxon>
        <taxon>Sar</taxon>
        <taxon>Alveolata</taxon>
        <taxon>Apicomplexa</taxon>
        <taxon>Aconoidasida</taxon>
        <taxon>Haemosporida</taxon>
        <taxon>Plasmodiidae</taxon>
        <taxon>Plasmodium</taxon>
        <taxon>Plasmodium (Plasmodium)</taxon>
    </lineage>
</organism>
<keyword evidence="5" id="KW-0539">Nucleus</keyword>
<feature type="region of interest" description="Disordered" evidence="6">
    <location>
        <begin position="525"/>
        <end position="614"/>
    </location>
</feature>
<evidence type="ECO:0000256" key="1">
    <source>
        <dbReference type="ARBA" id="ARBA00004123"/>
    </source>
</evidence>
<evidence type="ECO:0000313" key="9">
    <source>
        <dbReference type="EMBL" id="KJP86153.1"/>
    </source>
</evidence>
<dbReference type="AlphaFoldDB" id="A0A0D9QGS2"/>
<dbReference type="Pfam" id="PF00847">
    <property type="entry name" value="AP2"/>
    <property type="match status" value="1"/>
</dbReference>
<evidence type="ECO:0008006" key="11">
    <source>
        <dbReference type="Google" id="ProtNLM"/>
    </source>
</evidence>
<feature type="compositionally biased region" description="Polar residues" evidence="6">
    <location>
        <begin position="525"/>
        <end position="559"/>
    </location>
</feature>
<gene>
    <name evidence="9" type="ORF">AK88_04204</name>
</gene>
<evidence type="ECO:0000256" key="5">
    <source>
        <dbReference type="ARBA" id="ARBA00023242"/>
    </source>
</evidence>
<evidence type="ECO:0000256" key="3">
    <source>
        <dbReference type="ARBA" id="ARBA00023125"/>
    </source>
</evidence>
<comment type="subcellular location">
    <subcellularLocation>
        <location evidence="1">Nucleus</location>
    </subcellularLocation>
</comment>
<keyword evidence="2" id="KW-0805">Transcription regulation</keyword>
<evidence type="ECO:0000313" key="10">
    <source>
        <dbReference type="Proteomes" id="UP000054561"/>
    </source>
</evidence>
<dbReference type="GeneID" id="24269518"/>
<proteinExistence type="predicted"/>
<dbReference type="EMBL" id="KQ001700">
    <property type="protein sequence ID" value="KJP86153.1"/>
    <property type="molecule type" value="Genomic_DNA"/>
</dbReference>